<gene>
    <name evidence="1" type="ORF">SAMN05443636_1079</name>
</gene>
<name>A0A1M5MQ46_9EURY</name>
<organism evidence="1 2">
    <name type="scientific">Halobaculum gomorrense</name>
    <dbReference type="NCBI Taxonomy" id="43928"/>
    <lineage>
        <taxon>Archaea</taxon>
        <taxon>Methanobacteriati</taxon>
        <taxon>Methanobacteriota</taxon>
        <taxon>Stenosarchaea group</taxon>
        <taxon>Halobacteria</taxon>
        <taxon>Halobacteriales</taxon>
        <taxon>Haloferacaceae</taxon>
        <taxon>Halobaculum</taxon>
    </lineage>
</organism>
<dbReference type="EMBL" id="FQWV01000002">
    <property type="protein sequence ID" value="SHG78893.1"/>
    <property type="molecule type" value="Genomic_DNA"/>
</dbReference>
<dbReference type="AlphaFoldDB" id="A0A1M5MQ46"/>
<dbReference type="Proteomes" id="UP000184357">
    <property type="component" value="Unassembled WGS sequence"/>
</dbReference>
<dbReference type="STRING" id="43928.SAMN05443636_1079"/>
<dbReference type="RefSeq" id="WP_073307358.1">
    <property type="nucleotide sequence ID" value="NZ_FQWV01000002.1"/>
</dbReference>
<keyword evidence="2" id="KW-1185">Reference proteome</keyword>
<protein>
    <submittedName>
        <fullName evidence="1">Uncharacterized protein</fullName>
    </submittedName>
</protein>
<sequence length="107" mass="11852">MSIPLVTVSDADDYSDGAFQGCTDPDCHGDLYYERDDVLVCRGCGTQFSHTYDHTGENRLERIDVADDGSIETTVVARVYDPADEVEGWHEVFDGADRVETDGGEQR</sequence>
<evidence type="ECO:0000313" key="1">
    <source>
        <dbReference type="EMBL" id="SHG78893.1"/>
    </source>
</evidence>
<accession>A0A1M5MQ46</accession>
<reference evidence="1 2" key="1">
    <citation type="submission" date="2016-11" db="EMBL/GenBank/DDBJ databases">
        <authorList>
            <person name="Jaros S."/>
            <person name="Januszkiewicz K."/>
            <person name="Wedrychowicz H."/>
        </authorList>
    </citation>
    <scope>NUCLEOTIDE SEQUENCE [LARGE SCALE GENOMIC DNA]</scope>
    <source>
        <strain evidence="1 2">DSM 9297</strain>
    </source>
</reference>
<evidence type="ECO:0000313" key="2">
    <source>
        <dbReference type="Proteomes" id="UP000184357"/>
    </source>
</evidence>
<proteinExistence type="predicted"/>